<dbReference type="InterPro" id="IPR011990">
    <property type="entry name" value="TPR-like_helical_dom_sf"/>
</dbReference>
<evidence type="ECO:0000256" key="1">
    <source>
        <dbReference type="SAM" id="Phobius"/>
    </source>
</evidence>
<dbReference type="RefSeq" id="WP_092010638.1">
    <property type="nucleotide sequence ID" value="NZ_FOXH01000001.1"/>
</dbReference>
<evidence type="ECO:0000313" key="3">
    <source>
        <dbReference type="EMBL" id="SFP05087.1"/>
    </source>
</evidence>
<dbReference type="AlphaFoldDB" id="A0A1I5M6Z3"/>
<dbReference type="PANTHER" id="PTHR10098">
    <property type="entry name" value="RAPSYN-RELATED"/>
    <property type="match status" value="1"/>
</dbReference>
<accession>A0A1I5M6Z3</accession>
<keyword evidence="4" id="KW-1185">Reference proteome</keyword>
<dbReference type="InterPro" id="IPR019734">
    <property type="entry name" value="TPR_rpt"/>
</dbReference>
<dbReference type="SMART" id="SM00028">
    <property type="entry name" value="TPR"/>
    <property type="match status" value="4"/>
</dbReference>
<feature type="transmembrane region" description="Helical" evidence="1">
    <location>
        <begin position="896"/>
        <end position="915"/>
    </location>
</feature>
<dbReference type="Pfam" id="PF12770">
    <property type="entry name" value="CHAT"/>
    <property type="match status" value="1"/>
</dbReference>
<dbReference type="Proteomes" id="UP000199306">
    <property type="component" value="Unassembled WGS sequence"/>
</dbReference>
<proteinExistence type="predicted"/>
<evidence type="ECO:0000259" key="2">
    <source>
        <dbReference type="Pfam" id="PF12770"/>
    </source>
</evidence>
<dbReference type="STRING" id="1079859.SAMN04515674_101153"/>
<dbReference type="Gene3D" id="1.25.40.10">
    <property type="entry name" value="Tetratricopeptide repeat domain"/>
    <property type="match status" value="2"/>
</dbReference>
<protein>
    <submittedName>
        <fullName evidence="3">CHAT domain-containing protein</fullName>
    </submittedName>
</protein>
<dbReference type="EMBL" id="FOXH01000001">
    <property type="protein sequence ID" value="SFP05087.1"/>
    <property type="molecule type" value="Genomic_DNA"/>
</dbReference>
<evidence type="ECO:0000313" key="4">
    <source>
        <dbReference type="Proteomes" id="UP000199306"/>
    </source>
</evidence>
<reference evidence="3 4" key="1">
    <citation type="submission" date="2016-10" db="EMBL/GenBank/DDBJ databases">
        <authorList>
            <person name="de Groot N.N."/>
        </authorList>
    </citation>
    <scope>NUCLEOTIDE SEQUENCE [LARGE SCALE GENOMIC DNA]</scope>
    <source>
        <strain evidence="4">E92,LMG 26720,CCM 7988</strain>
    </source>
</reference>
<dbReference type="OrthoDB" id="9771112at2"/>
<dbReference type="InterPro" id="IPR024983">
    <property type="entry name" value="CHAT_dom"/>
</dbReference>
<dbReference type="PANTHER" id="PTHR10098:SF108">
    <property type="entry name" value="TETRATRICOPEPTIDE REPEAT PROTEIN 28"/>
    <property type="match status" value="1"/>
</dbReference>
<keyword evidence="1" id="KW-1133">Transmembrane helix</keyword>
<name>A0A1I5M6Z3_9BACT</name>
<keyword evidence="1" id="KW-0812">Transmembrane</keyword>
<gene>
    <name evidence="3" type="ORF">SAMN04515674_101153</name>
</gene>
<sequence length="927" mass="106313">MKYRVNDFLCYTKAFYLALICSLIVPLSETPGQSDNKSTLIQNNKKEQKFFETLIDELEKLYSSNDLPGANTKGRIVLKLIEKSPSPHFVSKFKVYSFLAANYVKQDREDSAVFFFQRGNELSGISHELTEKIPDYVCAHWGNQGVFYRDKANFIQSVNCINKAIQIVDQYRLKRYRPILLNNLANSYDLMGNSEKALTLYKQIERLGLPEDIQQVYILSSMGWNSLRLKQNTSAAFYFKKSLKFYRKLLRKKAISEDSELETRLLYHIGLCESRTKSYQQSNLFLTNGINAQLSKGLLKGRYLALCYDRKARNAGENGQISEALSFIQQGLMAVVLNFDDLNPKKNPELSQINLGQQTLFQLLAFKGKLLFQLYEKTHNEELLKSSVKTFQLAVMLADNYRKEIDFQDDKVYFTQSNTTVFHEAIEVTYQWYIKSPSREKATILFELIESNKAVSLNDFVERYKTEEPKIPGDLLSNEKKEMAINSGLRQMILQNAGREKPDSLKKLLTDSELRLYQIKATISKHLPFNIYRNTEKTFLLKELTALLSKETAYLSYTFTDSGNLLVMGLSSKSFIIRKIPVSKEFYDEVSGLIPKLHTNPIFQGYLGNKEGIRLYNYLIKPIEHFLAGIERLIICRDGALNYLPFEVLETGKKKDDYLVNHYAVTYVYSGLSYVLRHENETTSKNRLLTMVPFNHQRITAEGDTLKALRTSEQIKKMSHRWISDKMATKEAFIQNIKENNLLNLVVHSDMDPSDPANSYVYFYPDSKKEKWKLGFYESLSLPLQNCKLLEISSCNSANGQFEANEGLISLTYAFTRAGCRSVVGAQWKAHDRSSAYISGLFFEYLNKGFPKDIALQKAKVDFIQSSVGLDLDHPFYWANLILTGSNQPIADKVGLPVWLIVLITLALISSAILLRVRFFTGKAKSE</sequence>
<feature type="domain" description="CHAT" evidence="2">
    <location>
        <begin position="613"/>
        <end position="886"/>
    </location>
</feature>
<keyword evidence="1" id="KW-0472">Membrane</keyword>
<organism evidence="3 4">
    <name type="scientific">Pseudarcicella hirudinis</name>
    <dbReference type="NCBI Taxonomy" id="1079859"/>
    <lineage>
        <taxon>Bacteria</taxon>
        <taxon>Pseudomonadati</taxon>
        <taxon>Bacteroidota</taxon>
        <taxon>Cytophagia</taxon>
        <taxon>Cytophagales</taxon>
        <taxon>Flectobacillaceae</taxon>
        <taxon>Pseudarcicella</taxon>
    </lineage>
</organism>
<dbReference type="SUPFAM" id="SSF48452">
    <property type="entry name" value="TPR-like"/>
    <property type="match status" value="1"/>
</dbReference>